<evidence type="ECO:0000313" key="2">
    <source>
        <dbReference type="Proteomes" id="UP000016933"/>
    </source>
</evidence>
<proteinExistence type="predicted"/>
<protein>
    <submittedName>
        <fullName evidence="1">Uncharacterized protein</fullName>
    </submittedName>
</protein>
<gene>
    <name evidence="1" type="ORF">DOTSEDRAFT_70665</name>
</gene>
<organism evidence="1 2">
    <name type="scientific">Dothistroma septosporum (strain NZE10 / CBS 128990)</name>
    <name type="common">Red band needle blight fungus</name>
    <name type="synonym">Mycosphaerella pini</name>
    <dbReference type="NCBI Taxonomy" id="675120"/>
    <lineage>
        <taxon>Eukaryota</taxon>
        <taxon>Fungi</taxon>
        <taxon>Dikarya</taxon>
        <taxon>Ascomycota</taxon>
        <taxon>Pezizomycotina</taxon>
        <taxon>Dothideomycetes</taxon>
        <taxon>Dothideomycetidae</taxon>
        <taxon>Mycosphaerellales</taxon>
        <taxon>Mycosphaerellaceae</taxon>
        <taxon>Dothistroma</taxon>
    </lineage>
</organism>
<reference evidence="1 2" key="2">
    <citation type="journal article" date="2012" name="PLoS Pathog.">
        <title>Diverse lifestyles and strategies of plant pathogenesis encoded in the genomes of eighteen Dothideomycetes fungi.</title>
        <authorList>
            <person name="Ohm R.A."/>
            <person name="Feau N."/>
            <person name="Henrissat B."/>
            <person name="Schoch C.L."/>
            <person name="Horwitz B.A."/>
            <person name="Barry K.W."/>
            <person name="Condon B.J."/>
            <person name="Copeland A.C."/>
            <person name="Dhillon B."/>
            <person name="Glaser F."/>
            <person name="Hesse C.N."/>
            <person name="Kosti I."/>
            <person name="LaButti K."/>
            <person name="Lindquist E.A."/>
            <person name="Lucas S."/>
            <person name="Salamov A.A."/>
            <person name="Bradshaw R.E."/>
            <person name="Ciuffetti L."/>
            <person name="Hamelin R.C."/>
            <person name="Kema G.H.J."/>
            <person name="Lawrence C."/>
            <person name="Scott J.A."/>
            <person name="Spatafora J.W."/>
            <person name="Turgeon B.G."/>
            <person name="de Wit P.J.G.M."/>
            <person name="Zhong S."/>
            <person name="Goodwin S.B."/>
            <person name="Grigoriev I.V."/>
        </authorList>
    </citation>
    <scope>NUCLEOTIDE SEQUENCE [LARGE SCALE GENOMIC DNA]</scope>
    <source>
        <strain evidence="2">NZE10 / CBS 128990</strain>
    </source>
</reference>
<dbReference type="Proteomes" id="UP000016933">
    <property type="component" value="Unassembled WGS sequence"/>
</dbReference>
<dbReference type="EMBL" id="KB446537">
    <property type="protein sequence ID" value="EME46738.1"/>
    <property type="molecule type" value="Genomic_DNA"/>
</dbReference>
<evidence type="ECO:0000313" key="1">
    <source>
        <dbReference type="EMBL" id="EME46738.1"/>
    </source>
</evidence>
<dbReference type="AlphaFoldDB" id="N1PUW3"/>
<name>N1PUW3_DOTSN</name>
<reference evidence="2" key="1">
    <citation type="journal article" date="2012" name="PLoS Genet.">
        <title>The genomes of the fungal plant pathogens Cladosporium fulvum and Dothistroma septosporum reveal adaptation to different hosts and lifestyles but also signatures of common ancestry.</title>
        <authorList>
            <person name="de Wit P.J.G.M."/>
            <person name="van der Burgt A."/>
            <person name="Oekmen B."/>
            <person name="Stergiopoulos I."/>
            <person name="Abd-Elsalam K.A."/>
            <person name="Aerts A.L."/>
            <person name="Bahkali A.H."/>
            <person name="Beenen H.G."/>
            <person name="Chettri P."/>
            <person name="Cox M.P."/>
            <person name="Datema E."/>
            <person name="de Vries R.P."/>
            <person name="Dhillon B."/>
            <person name="Ganley A.R."/>
            <person name="Griffiths S.A."/>
            <person name="Guo Y."/>
            <person name="Hamelin R.C."/>
            <person name="Henrissat B."/>
            <person name="Kabir M.S."/>
            <person name="Jashni M.K."/>
            <person name="Kema G."/>
            <person name="Klaubauf S."/>
            <person name="Lapidus A."/>
            <person name="Levasseur A."/>
            <person name="Lindquist E."/>
            <person name="Mehrabi R."/>
            <person name="Ohm R.A."/>
            <person name="Owen T.J."/>
            <person name="Salamov A."/>
            <person name="Schwelm A."/>
            <person name="Schijlen E."/>
            <person name="Sun H."/>
            <person name="van den Burg H.A."/>
            <person name="van Ham R.C.H.J."/>
            <person name="Zhang S."/>
            <person name="Goodwin S.B."/>
            <person name="Grigoriev I.V."/>
            <person name="Collemare J."/>
            <person name="Bradshaw R.E."/>
        </authorList>
    </citation>
    <scope>NUCLEOTIDE SEQUENCE [LARGE SCALE GENOMIC DNA]</scope>
    <source>
        <strain evidence="2">NZE10 / CBS 128990</strain>
    </source>
</reference>
<dbReference type="HOGENOM" id="CLU_2497873_0_0_1"/>
<sequence length="86" mass="10052">MQRGSYRTMSKVTDASDCCQAAVDFTDLLWAVEELLYKTTVMATSPCRDRTRPPRRDEPWDGSRLVRWKKRLLCTRQSTANRYHAP</sequence>
<accession>N1PUW3</accession>
<keyword evidence="2" id="KW-1185">Reference proteome</keyword>